<feature type="region of interest" description="Disordered" evidence="1">
    <location>
        <begin position="283"/>
        <end position="328"/>
    </location>
</feature>
<feature type="compositionally biased region" description="Polar residues" evidence="1">
    <location>
        <begin position="296"/>
        <end position="312"/>
    </location>
</feature>
<dbReference type="EnsemblMetazoa" id="XM_038214815.1">
    <property type="protein sequence ID" value="XP_038070743.1"/>
    <property type="gene ID" value="LOC119739762"/>
</dbReference>
<name>A0A914B3Y6_PATMI</name>
<dbReference type="RefSeq" id="XP_038070742.1">
    <property type="nucleotide sequence ID" value="XM_038214814.1"/>
</dbReference>
<protein>
    <recommendedName>
        <fullName evidence="4">Cilia-and flagella-associated protein 46</fullName>
    </recommendedName>
</protein>
<sequence>MDSNIRQLLSAAQQYGVESEGSFLHQAYDQLKTAAETKPTSDGPLPFGQDLYVLCAEIAFQYGLVDITKECLKMFFMKASPPNQFLCRAYLCQAQLLAPTSAEDSTQLEKAVVYLLKAINFAKENQRYHFLVYNASVLFWQFCRPFLKPGYRQYLSISLHSVVKALDDIDDKDYEWRAQLMIALIECHVDAGRVKEAAEVSKATAEFTKTNVAALYKQVLGLQIRHQLVDHSKLIKDIKQSGDLTAYYKLVKLRVSLEQKEISDFEVQGDKILRQILMEEDPSRSNSALSGRKTATPVSVSEEVSTKSQSAGDGSVPPRTNKRAPAVPAPAAVTAAAAAPTQPGTAVSCTERVLTVRSVVSKWRPLPTTPVSKWEKAPLLLELANLCIEYDQPDLVARCLDGMKNTHIKDKGMFIQMEFIECSLMVLKLRERQESYSKMSVEVRIQAINRLTEALMNAVRYGDPNIIQAGCVTQWNLCLPLLQTNLREHCRKPLTVVAEALENIQSLLVLLRCQIHTELAKCEEDEEQIQVAMEHLKKALSLDDGGQYHERLETALHRLKLRAELYKPPDSMEDQAAMIIEQARKSAESGTVRMKRSLLVKAGQALSPDAFLLVLESENEIKGAQ</sequence>
<dbReference type="GeneID" id="119739762"/>
<dbReference type="InterPro" id="IPR039586">
    <property type="entry name" value="CFAP46"/>
</dbReference>
<dbReference type="Proteomes" id="UP000887568">
    <property type="component" value="Unplaced"/>
</dbReference>
<dbReference type="OrthoDB" id="68437at2759"/>
<dbReference type="AlphaFoldDB" id="A0A914B3Y6"/>
<dbReference type="PANTHER" id="PTHR15977:SF15">
    <property type="entry name" value="CILIA- AND FLAGELLA-ASSOCIATED PROTEIN 46"/>
    <property type="match status" value="1"/>
</dbReference>
<dbReference type="RefSeq" id="XP_038070743.1">
    <property type="nucleotide sequence ID" value="XM_038214815.1"/>
</dbReference>
<dbReference type="EnsemblMetazoa" id="XM_038214814.1">
    <property type="protein sequence ID" value="XP_038070742.1"/>
    <property type="gene ID" value="LOC119739762"/>
</dbReference>
<evidence type="ECO:0000313" key="3">
    <source>
        <dbReference type="Proteomes" id="UP000887568"/>
    </source>
</evidence>
<dbReference type="GO" id="GO:0060294">
    <property type="term" value="P:cilium movement involved in cell motility"/>
    <property type="evidence" value="ECO:0007669"/>
    <property type="project" value="InterPro"/>
</dbReference>
<evidence type="ECO:0000256" key="1">
    <source>
        <dbReference type="SAM" id="MobiDB-lite"/>
    </source>
</evidence>
<accession>A0A914B3Y6</accession>
<dbReference type="Pfam" id="PF25439">
    <property type="entry name" value="TPR_CFAP46_N"/>
    <property type="match status" value="1"/>
</dbReference>
<reference evidence="2" key="1">
    <citation type="submission" date="2022-11" db="UniProtKB">
        <authorList>
            <consortium name="EnsemblMetazoa"/>
        </authorList>
    </citation>
    <scope>IDENTIFICATION</scope>
</reference>
<dbReference type="OMA" id="REDACRY"/>
<dbReference type="InterPro" id="IPR057466">
    <property type="entry name" value="CFAP46_TPR"/>
</dbReference>
<evidence type="ECO:0000313" key="2">
    <source>
        <dbReference type="EnsemblMetazoa" id="XP_038070742.1"/>
    </source>
</evidence>
<organism evidence="2 3">
    <name type="scientific">Patiria miniata</name>
    <name type="common">Bat star</name>
    <name type="synonym">Asterina miniata</name>
    <dbReference type="NCBI Taxonomy" id="46514"/>
    <lineage>
        <taxon>Eukaryota</taxon>
        <taxon>Metazoa</taxon>
        <taxon>Echinodermata</taxon>
        <taxon>Eleutherozoa</taxon>
        <taxon>Asterozoa</taxon>
        <taxon>Asteroidea</taxon>
        <taxon>Valvatacea</taxon>
        <taxon>Valvatida</taxon>
        <taxon>Asterinidae</taxon>
        <taxon>Patiria</taxon>
    </lineage>
</organism>
<evidence type="ECO:0008006" key="4">
    <source>
        <dbReference type="Google" id="ProtNLM"/>
    </source>
</evidence>
<dbReference type="GO" id="GO:0035082">
    <property type="term" value="P:axoneme assembly"/>
    <property type="evidence" value="ECO:0007669"/>
    <property type="project" value="InterPro"/>
</dbReference>
<keyword evidence="3" id="KW-1185">Reference proteome</keyword>
<dbReference type="PANTHER" id="PTHR15977">
    <property type="entry name" value="CILIA- AND FLAGELLA-ASSOCIATED PROTEIN 46"/>
    <property type="match status" value="1"/>
</dbReference>
<proteinExistence type="predicted"/>